<name>A0A316EEQ5_9BACT</name>
<accession>A0A316EEQ5</accession>
<dbReference type="Proteomes" id="UP000245489">
    <property type="component" value="Unassembled WGS sequence"/>
</dbReference>
<dbReference type="AlphaFoldDB" id="A0A316EEQ5"/>
<dbReference type="EMBL" id="QGGO01000003">
    <property type="protein sequence ID" value="PWK28681.1"/>
    <property type="molecule type" value="Genomic_DNA"/>
</dbReference>
<dbReference type="CDD" id="cd00293">
    <property type="entry name" value="USP-like"/>
    <property type="match status" value="1"/>
</dbReference>
<dbReference type="InterPro" id="IPR006016">
    <property type="entry name" value="UspA"/>
</dbReference>
<dbReference type="InterPro" id="IPR006015">
    <property type="entry name" value="Universal_stress_UspA"/>
</dbReference>
<dbReference type="InterPro" id="IPR014729">
    <property type="entry name" value="Rossmann-like_a/b/a_fold"/>
</dbReference>
<comment type="similarity">
    <text evidence="1">Belongs to the universal stress protein A family.</text>
</comment>
<gene>
    <name evidence="3" type="ORF">LV89_00887</name>
</gene>
<organism evidence="3 4">
    <name type="scientific">Arcicella aurantiaca</name>
    <dbReference type="NCBI Taxonomy" id="591202"/>
    <lineage>
        <taxon>Bacteria</taxon>
        <taxon>Pseudomonadati</taxon>
        <taxon>Bacteroidota</taxon>
        <taxon>Cytophagia</taxon>
        <taxon>Cytophagales</taxon>
        <taxon>Flectobacillaceae</taxon>
        <taxon>Arcicella</taxon>
    </lineage>
</organism>
<dbReference type="SUPFAM" id="SSF52402">
    <property type="entry name" value="Adenine nucleotide alpha hydrolases-like"/>
    <property type="match status" value="2"/>
</dbReference>
<dbReference type="RefSeq" id="WP_109741651.1">
    <property type="nucleotide sequence ID" value="NZ_QGGO01000003.1"/>
</dbReference>
<dbReference type="OrthoDB" id="9788959at2"/>
<keyword evidence="4" id="KW-1185">Reference proteome</keyword>
<dbReference type="PRINTS" id="PR01438">
    <property type="entry name" value="UNVRSLSTRESS"/>
</dbReference>
<proteinExistence type="inferred from homology"/>
<evidence type="ECO:0000313" key="4">
    <source>
        <dbReference type="Proteomes" id="UP000245489"/>
    </source>
</evidence>
<dbReference type="PANTHER" id="PTHR46268">
    <property type="entry name" value="STRESS RESPONSE PROTEIN NHAX"/>
    <property type="match status" value="1"/>
</dbReference>
<dbReference type="Gene3D" id="3.40.50.620">
    <property type="entry name" value="HUPs"/>
    <property type="match status" value="2"/>
</dbReference>
<evidence type="ECO:0000259" key="2">
    <source>
        <dbReference type="Pfam" id="PF00582"/>
    </source>
</evidence>
<sequence>MKTILFPTDFSKNATHAAEYAGMLAKIYDANIVVLNTYFIPMVPENPMAYEAQSAIESNKQEAIQDLEKFASAFISNAHLHPTRVSQRAEYGFPADKIVEVANEIKADMIVMGTKGASDFLDKWLGTNAQKVVKEALCPVWVIPSHTHIKQPQKIMYAADFKEDETTATQYFLELVKPLETLNKVIHINDFFEQNTESVVHEKVNNLREEFKDDNVLIRNIKREDIIEGLETYINTFKPNVLALAVHDKSFLEKIFETSVTKHFVQEAKLPILTFRK</sequence>
<feature type="domain" description="UspA" evidence="2">
    <location>
        <begin position="1"/>
        <end position="144"/>
    </location>
</feature>
<evidence type="ECO:0000313" key="3">
    <source>
        <dbReference type="EMBL" id="PWK28681.1"/>
    </source>
</evidence>
<comment type="caution">
    <text evidence="3">The sequence shown here is derived from an EMBL/GenBank/DDBJ whole genome shotgun (WGS) entry which is preliminary data.</text>
</comment>
<protein>
    <submittedName>
        <fullName evidence="3">Nucleotide-binding universal stress UspA family protein</fullName>
    </submittedName>
</protein>
<dbReference type="Pfam" id="PF00582">
    <property type="entry name" value="Usp"/>
    <property type="match status" value="1"/>
</dbReference>
<dbReference type="PANTHER" id="PTHR46268:SF6">
    <property type="entry name" value="UNIVERSAL STRESS PROTEIN UP12"/>
    <property type="match status" value="1"/>
</dbReference>
<reference evidence="3 4" key="1">
    <citation type="submission" date="2018-05" db="EMBL/GenBank/DDBJ databases">
        <title>Genomic Encyclopedia of Archaeal and Bacterial Type Strains, Phase II (KMG-II): from individual species to whole genera.</title>
        <authorList>
            <person name="Goeker M."/>
        </authorList>
    </citation>
    <scope>NUCLEOTIDE SEQUENCE [LARGE SCALE GENOMIC DNA]</scope>
    <source>
        <strain evidence="3 4">DSM 22214</strain>
    </source>
</reference>
<evidence type="ECO:0000256" key="1">
    <source>
        <dbReference type="ARBA" id="ARBA00008791"/>
    </source>
</evidence>